<feature type="region of interest" description="Disordered" evidence="1">
    <location>
        <begin position="191"/>
        <end position="224"/>
    </location>
</feature>
<organism evidence="2 3">
    <name type="scientific">Aureobasidium melanogenum</name>
    <name type="common">Aureobasidium pullulans var. melanogenum</name>
    <dbReference type="NCBI Taxonomy" id="46634"/>
    <lineage>
        <taxon>Eukaryota</taxon>
        <taxon>Fungi</taxon>
        <taxon>Dikarya</taxon>
        <taxon>Ascomycota</taxon>
        <taxon>Pezizomycotina</taxon>
        <taxon>Dothideomycetes</taxon>
        <taxon>Dothideomycetidae</taxon>
        <taxon>Dothideales</taxon>
        <taxon>Saccotheciaceae</taxon>
        <taxon>Aureobasidium</taxon>
    </lineage>
</organism>
<gene>
    <name evidence="2" type="ORF">KCU98_g2454</name>
</gene>
<evidence type="ECO:0000313" key="3">
    <source>
        <dbReference type="Proteomes" id="UP000729357"/>
    </source>
</evidence>
<dbReference type="EMBL" id="JAHFXS010000136">
    <property type="protein sequence ID" value="KAG9988637.1"/>
    <property type="molecule type" value="Genomic_DNA"/>
</dbReference>
<feature type="non-terminal residue" evidence="2">
    <location>
        <position position="623"/>
    </location>
</feature>
<reference evidence="2" key="1">
    <citation type="journal article" date="2021" name="J Fungi (Basel)">
        <title>Virulence traits and population genomics of the black yeast Aureobasidium melanogenum.</title>
        <authorList>
            <person name="Cernosa A."/>
            <person name="Sun X."/>
            <person name="Gostincar C."/>
            <person name="Fang C."/>
            <person name="Gunde-Cimerman N."/>
            <person name="Song Z."/>
        </authorList>
    </citation>
    <scope>NUCLEOTIDE SEQUENCE</scope>
    <source>
        <strain evidence="2">EXF-9298</strain>
    </source>
</reference>
<dbReference type="Proteomes" id="UP000729357">
    <property type="component" value="Unassembled WGS sequence"/>
</dbReference>
<accession>A0A9P8G1N0</accession>
<name>A0A9P8G1N0_AURME</name>
<sequence length="623" mass="68428">MEQTRRINRGLRYLCLDQYKDSSPELVTANIIKLRLLQSFDLGVVHLPARPGFPHDGAVRIPQDPSEPERLIWFDFMVLLEDQVDTATRYGTRTMARADNASPPAFYIVIFPCSPGYVAIVPHAVAWRERESDCFDIIGTGITGPYFPYLMPEHLIPLALQRISLIPWGSLYINPGTDVILKHWFPVMTESPRDSPTVPLRSGPPPSDSAGKKRRRESDSDKDFARAAPALRETQSSEMMPPVGIFGPGTDADWTEQDLFGFDWLPFDQSVLSVLPGTAADSLREFGVAENQQPLENIYPASSQFGVPSNDAGIAGEDLDYIGYDLSEMWLAGFEGIGEEVQWGGELEKLFPATQAGPATSGNAKQSKPAAVLRAIAPAPLTVEAGPSHFSPAAAPPGSPSDPHRSSPAVLSSSEAGVTGSEPEEDDEADAPPRRLIELHPEHPWCNHIYLPPSTQDILTQLLAPDTVCLPVITNPSDTVDGNPMPLSVLTIAHPCLHVLSSRLSSDTFFLLPSRWVDFFHCSLTQLLNSTQGESKKSALRGTNKIVTENPTVSDAFKRYGIQGAVGAAALSWGLWDEWIREFKRKTPCGMTRGEDRNACCSVREVLQVQVDWSMRMFADIML</sequence>
<dbReference type="AlphaFoldDB" id="A0A9P8G1N0"/>
<reference evidence="2" key="2">
    <citation type="submission" date="2021-08" db="EMBL/GenBank/DDBJ databases">
        <authorList>
            <person name="Gostincar C."/>
            <person name="Sun X."/>
            <person name="Song Z."/>
            <person name="Gunde-Cimerman N."/>
        </authorList>
    </citation>
    <scope>NUCLEOTIDE SEQUENCE</scope>
    <source>
        <strain evidence="2">EXF-9298</strain>
    </source>
</reference>
<evidence type="ECO:0000256" key="1">
    <source>
        <dbReference type="SAM" id="MobiDB-lite"/>
    </source>
</evidence>
<feature type="region of interest" description="Disordered" evidence="1">
    <location>
        <begin position="387"/>
        <end position="431"/>
    </location>
</feature>
<evidence type="ECO:0000313" key="2">
    <source>
        <dbReference type="EMBL" id="KAG9988637.1"/>
    </source>
</evidence>
<proteinExistence type="predicted"/>
<keyword evidence="3" id="KW-1185">Reference proteome</keyword>
<comment type="caution">
    <text evidence="2">The sequence shown here is derived from an EMBL/GenBank/DDBJ whole genome shotgun (WGS) entry which is preliminary data.</text>
</comment>
<protein>
    <submittedName>
        <fullName evidence="2">Uncharacterized protein</fullName>
    </submittedName>
</protein>